<comment type="caution">
    <text evidence="4">The sequence shown here is derived from an EMBL/GenBank/DDBJ whole genome shotgun (WGS) entry which is preliminary data.</text>
</comment>
<dbReference type="InterPro" id="IPR036452">
    <property type="entry name" value="Ribo_hydro-like"/>
</dbReference>
<evidence type="ECO:0000313" key="4">
    <source>
        <dbReference type="EMBL" id="MFC5973614.1"/>
    </source>
</evidence>
<dbReference type="Proteomes" id="UP001596099">
    <property type="component" value="Unassembled WGS sequence"/>
</dbReference>
<dbReference type="AlphaFoldDB" id="A0ABD5RTE0"/>
<name>A0ABD5RTE0_9EURY</name>
<dbReference type="GO" id="GO:0016799">
    <property type="term" value="F:hydrolase activity, hydrolyzing N-glycosyl compounds"/>
    <property type="evidence" value="ECO:0007669"/>
    <property type="project" value="UniProtKB-ARBA"/>
</dbReference>
<dbReference type="InterPro" id="IPR023186">
    <property type="entry name" value="IUNH"/>
</dbReference>
<accession>A0ABD5RTE0</accession>
<evidence type="ECO:0000259" key="3">
    <source>
        <dbReference type="Pfam" id="PF01156"/>
    </source>
</evidence>
<reference evidence="4 5" key="1">
    <citation type="journal article" date="2019" name="Int. J. Syst. Evol. Microbiol.">
        <title>The Global Catalogue of Microorganisms (GCM) 10K type strain sequencing project: providing services to taxonomists for standard genome sequencing and annotation.</title>
        <authorList>
            <consortium name="The Broad Institute Genomics Platform"/>
            <consortium name="The Broad Institute Genome Sequencing Center for Infectious Disease"/>
            <person name="Wu L."/>
            <person name="Ma J."/>
        </authorList>
    </citation>
    <scope>NUCLEOTIDE SEQUENCE [LARGE SCALE GENOMIC DNA]</scope>
    <source>
        <strain evidence="4 5">CGMCC 1.12543</strain>
    </source>
</reference>
<dbReference type="RefSeq" id="WP_247420698.1">
    <property type="nucleotide sequence ID" value="NZ_JALLGW010000003.1"/>
</dbReference>
<evidence type="ECO:0000256" key="1">
    <source>
        <dbReference type="ARBA" id="ARBA00022801"/>
    </source>
</evidence>
<keyword evidence="5" id="KW-1185">Reference proteome</keyword>
<dbReference type="SUPFAM" id="SSF53590">
    <property type="entry name" value="Nucleoside hydrolase"/>
    <property type="match status" value="1"/>
</dbReference>
<dbReference type="Pfam" id="PF01156">
    <property type="entry name" value="IU_nuc_hydro"/>
    <property type="match status" value="1"/>
</dbReference>
<sequence length="307" mass="32310">MSQKVLLDVDPGCDDAVMLAMALAAPDIDVVGLTTVAGNTTVDNTTRNALAILELLDAADVPVARGAGQPIVGELDTAEEIHGPNGIRGDLPDPSTEPVDQHAVDFTIDRARELGDDLTILAVGPMTNLATALVKEPDLPSLVDDIYLMGGSASGIGNKTATAEANFHNDAVAAKRVVRSARPRMVGLDATNRATVPLDDLDELLSSPPPLDAFGAWLDYPEEVRQFGEGSDPAVHDAAVVAHVLDDVLAFEPAHLDVEVGEGPFHGAVACDRRDEVGKEPNAEVAVDIDVEGFRALVDRTIERLRG</sequence>
<organism evidence="4 5">
    <name type="scientific">Halomarina salina</name>
    <dbReference type="NCBI Taxonomy" id="1872699"/>
    <lineage>
        <taxon>Archaea</taxon>
        <taxon>Methanobacteriati</taxon>
        <taxon>Methanobacteriota</taxon>
        <taxon>Stenosarchaea group</taxon>
        <taxon>Halobacteria</taxon>
        <taxon>Halobacteriales</taxon>
        <taxon>Natronomonadaceae</taxon>
        <taxon>Halomarina</taxon>
    </lineage>
</organism>
<dbReference type="PANTHER" id="PTHR12304">
    <property type="entry name" value="INOSINE-URIDINE PREFERRING NUCLEOSIDE HYDROLASE"/>
    <property type="match status" value="1"/>
</dbReference>
<keyword evidence="2" id="KW-0326">Glycosidase</keyword>
<keyword evidence="1 4" id="KW-0378">Hydrolase</keyword>
<feature type="domain" description="Inosine/uridine-preferring nucleoside hydrolase" evidence="3">
    <location>
        <begin position="5"/>
        <end position="295"/>
    </location>
</feature>
<dbReference type="EMBL" id="JBHSQH010000002">
    <property type="protein sequence ID" value="MFC5973614.1"/>
    <property type="molecule type" value="Genomic_DNA"/>
</dbReference>
<evidence type="ECO:0000256" key="2">
    <source>
        <dbReference type="ARBA" id="ARBA00023295"/>
    </source>
</evidence>
<evidence type="ECO:0000313" key="5">
    <source>
        <dbReference type="Proteomes" id="UP001596099"/>
    </source>
</evidence>
<protein>
    <submittedName>
        <fullName evidence="4">Nucleoside hydrolase</fullName>
    </submittedName>
</protein>
<gene>
    <name evidence="4" type="ORF">ACFPYI_19975</name>
</gene>
<dbReference type="Gene3D" id="3.90.245.10">
    <property type="entry name" value="Ribonucleoside hydrolase-like"/>
    <property type="match status" value="1"/>
</dbReference>
<dbReference type="InterPro" id="IPR001910">
    <property type="entry name" value="Inosine/uridine_hydrolase_dom"/>
</dbReference>
<proteinExistence type="predicted"/>
<dbReference type="PANTHER" id="PTHR12304:SF4">
    <property type="entry name" value="URIDINE NUCLEOSIDASE"/>
    <property type="match status" value="1"/>
</dbReference>